<keyword evidence="5 7" id="KW-1133">Transmembrane helix</keyword>
<evidence type="ECO:0000256" key="4">
    <source>
        <dbReference type="ARBA" id="ARBA00022692"/>
    </source>
</evidence>
<keyword evidence="9" id="KW-1185">Reference proteome</keyword>
<feature type="transmembrane region" description="Helical" evidence="7">
    <location>
        <begin position="102"/>
        <end position="120"/>
    </location>
</feature>
<feature type="transmembrane region" description="Helical" evidence="7">
    <location>
        <begin position="69"/>
        <end position="90"/>
    </location>
</feature>
<gene>
    <name evidence="8" type="ORF">LAUMK13_02041</name>
</gene>
<dbReference type="Proteomes" id="UP000267289">
    <property type="component" value="Unassembled WGS sequence"/>
</dbReference>
<keyword evidence="4 7" id="KW-0812">Transmembrane</keyword>
<reference evidence="8 9" key="1">
    <citation type="submission" date="2018-09" db="EMBL/GenBank/DDBJ databases">
        <authorList>
            <person name="Tagini F."/>
        </authorList>
    </citation>
    <scope>NUCLEOTIDE SEQUENCE [LARGE SCALE GENOMIC DNA]</scope>
    <source>
        <strain evidence="8 9">MK13</strain>
    </source>
</reference>
<comment type="subcellular location">
    <subcellularLocation>
        <location evidence="1">Cell membrane</location>
        <topology evidence="1">Multi-pass membrane protein</topology>
    </subcellularLocation>
</comment>
<name>A0A498Q164_9MYCO</name>
<evidence type="ECO:0000256" key="1">
    <source>
        <dbReference type="ARBA" id="ARBA00004651"/>
    </source>
</evidence>
<dbReference type="AlphaFoldDB" id="A0A498Q164"/>
<dbReference type="InterPro" id="IPR007140">
    <property type="entry name" value="DUF350"/>
</dbReference>
<evidence type="ECO:0000313" key="8">
    <source>
        <dbReference type="EMBL" id="VBA38272.1"/>
    </source>
</evidence>
<evidence type="ECO:0000256" key="5">
    <source>
        <dbReference type="ARBA" id="ARBA00022989"/>
    </source>
</evidence>
<comment type="similarity">
    <text evidence="2">Belongs to the UPF0719 family.</text>
</comment>
<evidence type="ECO:0000256" key="3">
    <source>
        <dbReference type="ARBA" id="ARBA00022475"/>
    </source>
</evidence>
<accession>A0A498Q164</accession>
<dbReference type="RefSeq" id="WP_075543901.1">
    <property type="nucleotide sequence ID" value="NZ_UPHQ01000090.1"/>
</dbReference>
<dbReference type="Pfam" id="PF03994">
    <property type="entry name" value="DUF350"/>
    <property type="match status" value="1"/>
</dbReference>
<organism evidence="8 9">
    <name type="scientific">Mycobacterium innocens</name>
    <dbReference type="NCBI Taxonomy" id="2341083"/>
    <lineage>
        <taxon>Bacteria</taxon>
        <taxon>Bacillati</taxon>
        <taxon>Actinomycetota</taxon>
        <taxon>Actinomycetes</taxon>
        <taxon>Mycobacteriales</taxon>
        <taxon>Mycobacteriaceae</taxon>
        <taxon>Mycobacterium</taxon>
    </lineage>
</organism>
<evidence type="ECO:0000256" key="6">
    <source>
        <dbReference type="ARBA" id="ARBA00023136"/>
    </source>
</evidence>
<evidence type="ECO:0000256" key="7">
    <source>
        <dbReference type="SAM" id="Phobius"/>
    </source>
</evidence>
<keyword evidence="6 7" id="KW-0472">Membrane</keyword>
<feature type="transmembrane region" description="Helical" evidence="7">
    <location>
        <begin position="140"/>
        <end position="159"/>
    </location>
</feature>
<proteinExistence type="inferred from homology"/>
<dbReference type="EMBL" id="UPHQ01000090">
    <property type="protein sequence ID" value="VBA38272.1"/>
    <property type="molecule type" value="Genomic_DNA"/>
</dbReference>
<feature type="transmembrane region" description="Helical" evidence="7">
    <location>
        <begin position="24"/>
        <end position="49"/>
    </location>
</feature>
<sequence length="160" mass="16715">MQQALHQALHQASVDFGTVNFTPILHGVVATILYFLVGAAVLIAGFLMVDVLTPGNLRRLVFVDRRPNAVVLASAMYAALAIVIVVAIHTSSSQLGQGLLDVAVYGLVGVVLQGVALLILEIAVPGRFRDHIHEPQLHPAAFAIGVMLLAVGGVIAAALS</sequence>
<evidence type="ECO:0000313" key="9">
    <source>
        <dbReference type="Proteomes" id="UP000267289"/>
    </source>
</evidence>
<evidence type="ECO:0000256" key="2">
    <source>
        <dbReference type="ARBA" id="ARBA00005779"/>
    </source>
</evidence>
<keyword evidence="3" id="KW-1003">Cell membrane</keyword>
<dbReference type="GO" id="GO:0005886">
    <property type="term" value="C:plasma membrane"/>
    <property type="evidence" value="ECO:0007669"/>
    <property type="project" value="UniProtKB-SubCell"/>
</dbReference>
<protein>
    <submittedName>
        <fullName evidence="8">Uncharacterized protein</fullName>
    </submittedName>
</protein>